<keyword evidence="9" id="KW-1185">Reference proteome</keyword>
<dbReference type="Proteomes" id="UP000256845">
    <property type="component" value="Unassembled WGS sequence"/>
</dbReference>
<dbReference type="PANTHER" id="PTHR34184:SF4">
    <property type="entry name" value="UPF0718 PROTEIN YCGR"/>
    <property type="match status" value="1"/>
</dbReference>
<feature type="transmembrane region" description="Helical" evidence="7">
    <location>
        <begin position="305"/>
        <end position="327"/>
    </location>
</feature>
<dbReference type="AlphaFoldDB" id="A0A3D9HXK0"/>
<comment type="subcellular location">
    <subcellularLocation>
        <location evidence="1">Cell membrane</location>
        <topology evidence="1">Multi-pass membrane protein</topology>
    </subcellularLocation>
</comment>
<protein>
    <recommendedName>
        <fullName evidence="10">Permease</fullName>
    </recommendedName>
</protein>
<evidence type="ECO:0000256" key="5">
    <source>
        <dbReference type="ARBA" id="ARBA00022989"/>
    </source>
</evidence>
<keyword evidence="5 7" id="KW-1133">Transmembrane helix</keyword>
<evidence type="ECO:0000256" key="2">
    <source>
        <dbReference type="ARBA" id="ARBA00006386"/>
    </source>
</evidence>
<proteinExistence type="inferred from homology"/>
<evidence type="ECO:0000256" key="1">
    <source>
        <dbReference type="ARBA" id="ARBA00004651"/>
    </source>
</evidence>
<evidence type="ECO:0000256" key="7">
    <source>
        <dbReference type="SAM" id="Phobius"/>
    </source>
</evidence>
<evidence type="ECO:0008006" key="10">
    <source>
        <dbReference type="Google" id="ProtNLM"/>
    </source>
</evidence>
<dbReference type="EMBL" id="QRDW01000001">
    <property type="protein sequence ID" value="RED54228.1"/>
    <property type="molecule type" value="Genomic_DNA"/>
</dbReference>
<reference evidence="8 9" key="1">
    <citation type="submission" date="2018-07" db="EMBL/GenBank/DDBJ databases">
        <title>Genomic Encyclopedia of Type Strains, Phase III (KMG-III): the genomes of soil and plant-associated and newly described type strains.</title>
        <authorList>
            <person name="Whitman W."/>
        </authorList>
    </citation>
    <scope>NUCLEOTIDE SEQUENCE [LARGE SCALE GENOMIC DNA]</scope>
    <source>
        <strain evidence="8 9">CECT 8488</strain>
    </source>
</reference>
<feature type="transmembrane region" description="Helical" evidence="7">
    <location>
        <begin position="59"/>
        <end position="80"/>
    </location>
</feature>
<evidence type="ECO:0000256" key="4">
    <source>
        <dbReference type="ARBA" id="ARBA00022692"/>
    </source>
</evidence>
<evidence type="ECO:0000256" key="3">
    <source>
        <dbReference type="ARBA" id="ARBA00022475"/>
    </source>
</evidence>
<comment type="similarity">
    <text evidence="2">Belongs to the UPF0718 family.</text>
</comment>
<feature type="transmembrane region" description="Helical" evidence="7">
    <location>
        <begin position="150"/>
        <end position="175"/>
    </location>
</feature>
<keyword evidence="4 7" id="KW-0812">Transmembrane</keyword>
<organism evidence="8 9">
    <name type="scientific">Aestuariispira insulae</name>
    <dbReference type="NCBI Taxonomy" id="1461337"/>
    <lineage>
        <taxon>Bacteria</taxon>
        <taxon>Pseudomonadati</taxon>
        <taxon>Pseudomonadota</taxon>
        <taxon>Alphaproteobacteria</taxon>
        <taxon>Rhodospirillales</taxon>
        <taxon>Kiloniellaceae</taxon>
        <taxon>Aestuariispira</taxon>
    </lineage>
</organism>
<feature type="transmembrane region" description="Helical" evidence="7">
    <location>
        <begin position="30"/>
        <end position="47"/>
    </location>
</feature>
<feature type="transmembrane region" description="Helical" evidence="7">
    <location>
        <begin position="101"/>
        <end position="130"/>
    </location>
</feature>
<dbReference type="InterPro" id="IPR052923">
    <property type="entry name" value="UPF0718"/>
</dbReference>
<feature type="transmembrane region" description="Helical" evidence="7">
    <location>
        <begin position="263"/>
        <end position="284"/>
    </location>
</feature>
<dbReference type="Pfam" id="PF03773">
    <property type="entry name" value="ArsP_1"/>
    <property type="match status" value="1"/>
</dbReference>
<dbReference type="PANTHER" id="PTHR34184">
    <property type="entry name" value="UPF0718 PROTEIN YCGR"/>
    <property type="match status" value="1"/>
</dbReference>
<comment type="caution">
    <text evidence="8">The sequence shown here is derived from an EMBL/GenBank/DDBJ whole genome shotgun (WGS) entry which is preliminary data.</text>
</comment>
<evidence type="ECO:0000313" key="8">
    <source>
        <dbReference type="EMBL" id="RED54228.1"/>
    </source>
</evidence>
<dbReference type="OrthoDB" id="9777774at2"/>
<gene>
    <name evidence="8" type="ORF">DFP90_1011031</name>
</gene>
<sequence>MSTESTTGSCSDSNFDNSRNYRIMTKLKKVDRVLIAFLLILAALFVLSPDRLMPNLAFVGGNILEIAIFLGLSVLLAASIKASGADRLIGAAFRSHAGKAVLVASLLGAFSPFCSCGVIPLIAALLAAGVPLAPVMAFWLASPVIDPEMMILTGAALGTEFAIAKTFSAIALGLMGGGLVMLIQKAGGFSDPLKNHAISTCGAGAITRDEKPVWRFWLQAERRVAFLREIRSNGWFLLKWLSLAFLLEAIMLDHAPMEAIGEWLTTIGFWSVPLAAVVGVPAYLNGYAAIPLADMLITMGLSPAAALSFMVAGGVTSIPAAIAVQALARWPVFLTYLAVSLLGSMAVGFAYLGWITQLS</sequence>
<feature type="transmembrane region" description="Helical" evidence="7">
    <location>
        <begin position="333"/>
        <end position="354"/>
    </location>
</feature>
<evidence type="ECO:0000256" key="6">
    <source>
        <dbReference type="ARBA" id="ARBA00023136"/>
    </source>
</evidence>
<name>A0A3D9HXK0_9PROT</name>
<keyword evidence="6 7" id="KW-0472">Membrane</keyword>
<keyword evidence="3" id="KW-1003">Cell membrane</keyword>
<dbReference type="InterPro" id="IPR005524">
    <property type="entry name" value="DUF318"/>
</dbReference>
<dbReference type="GO" id="GO:0005886">
    <property type="term" value="C:plasma membrane"/>
    <property type="evidence" value="ECO:0007669"/>
    <property type="project" value="UniProtKB-SubCell"/>
</dbReference>
<evidence type="ECO:0000313" key="9">
    <source>
        <dbReference type="Proteomes" id="UP000256845"/>
    </source>
</evidence>
<feature type="transmembrane region" description="Helical" evidence="7">
    <location>
        <begin position="232"/>
        <end position="251"/>
    </location>
</feature>
<accession>A0A3D9HXK0</accession>